<name>A0A2T0LED9_9BACL</name>
<dbReference type="Pfam" id="PF04203">
    <property type="entry name" value="Sortase"/>
    <property type="match status" value="1"/>
</dbReference>
<keyword evidence="5" id="KW-1185">Reference proteome</keyword>
<evidence type="ECO:0000256" key="3">
    <source>
        <dbReference type="SAM" id="MobiDB-lite"/>
    </source>
</evidence>
<dbReference type="AlphaFoldDB" id="A0A2T0LED9"/>
<dbReference type="OrthoDB" id="165822at2"/>
<dbReference type="SUPFAM" id="SSF63817">
    <property type="entry name" value="Sortase"/>
    <property type="match status" value="1"/>
</dbReference>
<organism evidence="4 5">
    <name type="scientific">Planifilum fimeticola</name>
    <dbReference type="NCBI Taxonomy" id="201975"/>
    <lineage>
        <taxon>Bacteria</taxon>
        <taxon>Bacillati</taxon>
        <taxon>Bacillota</taxon>
        <taxon>Bacilli</taxon>
        <taxon>Bacillales</taxon>
        <taxon>Thermoactinomycetaceae</taxon>
        <taxon>Planifilum</taxon>
    </lineage>
</organism>
<protein>
    <submittedName>
        <fullName evidence="4">Sortase A</fullName>
    </submittedName>
</protein>
<dbReference type="GO" id="GO:0016787">
    <property type="term" value="F:hydrolase activity"/>
    <property type="evidence" value="ECO:0007669"/>
    <property type="project" value="UniProtKB-KW"/>
</dbReference>
<evidence type="ECO:0000256" key="1">
    <source>
        <dbReference type="ARBA" id="ARBA00022801"/>
    </source>
</evidence>
<feature type="compositionally biased region" description="Low complexity" evidence="3">
    <location>
        <begin position="38"/>
        <end position="50"/>
    </location>
</feature>
<dbReference type="InterPro" id="IPR005754">
    <property type="entry name" value="Sortase"/>
</dbReference>
<dbReference type="InterPro" id="IPR041999">
    <property type="entry name" value="Sortase_D_1"/>
</dbReference>
<dbReference type="Proteomes" id="UP000237797">
    <property type="component" value="Unassembled WGS sequence"/>
</dbReference>
<accession>A0A2T0LED9</accession>
<feature type="active site" description="Proton donor/acceptor" evidence="2">
    <location>
        <position position="122"/>
    </location>
</feature>
<dbReference type="CDD" id="cd05828">
    <property type="entry name" value="Sortase_D_1"/>
    <property type="match status" value="1"/>
</dbReference>
<keyword evidence="1" id="KW-0378">Hydrolase</keyword>
<evidence type="ECO:0000313" key="4">
    <source>
        <dbReference type="EMBL" id="PRX40454.1"/>
    </source>
</evidence>
<evidence type="ECO:0000256" key="2">
    <source>
        <dbReference type="PIRSR" id="PIRSR605754-1"/>
    </source>
</evidence>
<evidence type="ECO:0000313" key="5">
    <source>
        <dbReference type="Proteomes" id="UP000237797"/>
    </source>
</evidence>
<dbReference type="InterPro" id="IPR023365">
    <property type="entry name" value="Sortase_dom-sf"/>
</dbReference>
<dbReference type="NCBIfam" id="TIGR01076">
    <property type="entry name" value="sortase_fam"/>
    <property type="match status" value="1"/>
</dbReference>
<sequence length="205" mass="22927">MKRHVFTLITLAGLGLFSFGLWEVWQLWNMDREIAPVSASPQTSKPSAPSAAPPPEKDSPDWVVYDRHPKRGQVFGKLIIPRIDAEFPLVEGTKEPQLRKGIGHAETSVLPGEPDTSVIGGHRETRLRQIGELEKGDSIYVETEAGRFTFRVTRSWIADKSYTVESNGKGQAKLLLVTCYPFHYVGNAPKRYLVEAKLTRITPNS</sequence>
<gene>
    <name evidence="4" type="ORF">CLV97_11340</name>
</gene>
<dbReference type="EMBL" id="PVNE01000013">
    <property type="protein sequence ID" value="PRX40454.1"/>
    <property type="molecule type" value="Genomic_DNA"/>
</dbReference>
<feature type="active site" description="Acyl-thioester intermediate" evidence="2">
    <location>
        <position position="179"/>
    </location>
</feature>
<proteinExistence type="predicted"/>
<feature type="region of interest" description="Disordered" evidence="3">
    <location>
        <begin position="38"/>
        <end position="62"/>
    </location>
</feature>
<dbReference type="Gene3D" id="2.40.260.10">
    <property type="entry name" value="Sortase"/>
    <property type="match status" value="1"/>
</dbReference>
<reference evidence="4 5" key="1">
    <citation type="submission" date="2018-03" db="EMBL/GenBank/DDBJ databases">
        <title>Genomic Encyclopedia of Archaeal and Bacterial Type Strains, Phase II (KMG-II): from individual species to whole genera.</title>
        <authorList>
            <person name="Goeker M."/>
        </authorList>
    </citation>
    <scope>NUCLEOTIDE SEQUENCE [LARGE SCALE GENOMIC DNA]</scope>
    <source>
        <strain evidence="4 5">DSM 44946</strain>
    </source>
</reference>
<comment type="caution">
    <text evidence="4">The sequence shown here is derived from an EMBL/GenBank/DDBJ whole genome shotgun (WGS) entry which is preliminary data.</text>
</comment>
<dbReference type="RefSeq" id="WP_106345270.1">
    <property type="nucleotide sequence ID" value="NZ_PVNE01000013.1"/>
</dbReference>